<dbReference type="Proteomes" id="UP000030686">
    <property type="component" value="Unassembled WGS sequence"/>
</dbReference>
<name>W6QF41_PENRF</name>
<keyword evidence="2" id="KW-1185">Reference proteome</keyword>
<reference evidence="1" key="1">
    <citation type="journal article" date="2014" name="Nat. Commun.">
        <title>Multiple recent horizontal transfers of a large genomic region in cheese making fungi.</title>
        <authorList>
            <person name="Cheeseman K."/>
            <person name="Ropars J."/>
            <person name="Renault P."/>
            <person name="Dupont J."/>
            <person name="Gouzy J."/>
            <person name="Branca A."/>
            <person name="Abraham A.L."/>
            <person name="Ceppi M."/>
            <person name="Conseiller E."/>
            <person name="Debuchy R."/>
            <person name="Malagnac F."/>
            <person name="Goarin A."/>
            <person name="Silar P."/>
            <person name="Lacoste S."/>
            <person name="Sallet E."/>
            <person name="Bensimon A."/>
            <person name="Giraud T."/>
            <person name="Brygoo Y."/>
        </authorList>
    </citation>
    <scope>NUCLEOTIDE SEQUENCE [LARGE SCALE GENOMIC DNA]</scope>
    <source>
        <strain evidence="1">FM164</strain>
    </source>
</reference>
<organism evidence="1 2">
    <name type="scientific">Penicillium roqueforti (strain FM164)</name>
    <dbReference type="NCBI Taxonomy" id="1365484"/>
    <lineage>
        <taxon>Eukaryota</taxon>
        <taxon>Fungi</taxon>
        <taxon>Dikarya</taxon>
        <taxon>Ascomycota</taxon>
        <taxon>Pezizomycotina</taxon>
        <taxon>Eurotiomycetes</taxon>
        <taxon>Eurotiomycetidae</taxon>
        <taxon>Eurotiales</taxon>
        <taxon>Aspergillaceae</taxon>
        <taxon>Penicillium</taxon>
    </lineage>
</organism>
<sequence length="56" mass="6140">MSEPVKRSGVRTRSMSVMSQYEPGSKVSVRVKFDFPCMGASHSRFVGFLSLAANAK</sequence>
<proteinExistence type="predicted"/>
<evidence type="ECO:0000313" key="1">
    <source>
        <dbReference type="EMBL" id="CDM34671.1"/>
    </source>
</evidence>
<accession>W6QF41</accession>
<dbReference type="AlphaFoldDB" id="W6QF41"/>
<dbReference type="EMBL" id="HG792017">
    <property type="protein sequence ID" value="CDM34671.1"/>
    <property type="molecule type" value="Genomic_DNA"/>
</dbReference>
<gene>
    <name evidence="1" type="ORF">PROQFM164_S03g001396</name>
</gene>
<protein>
    <submittedName>
        <fullName evidence="1">Genomic scaffold, ProqFM164S03</fullName>
    </submittedName>
</protein>
<evidence type="ECO:0000313" key="2">
    <source>
        <dbReference type="Proteomes" id="UP000030686"/>
    </source>
</evidence>